<keyword evidence="13" id="KW-1185">Reference proteome</keyword>
<comment type="subcellular location">
    <subcellularLocation>
        <location evidence="1">Cell inner membrane</location>
        <topology evidence="1">Single-pass membrane protein</topology>
        <orientation evidence="1">Periplasmic side</orientation>
    </subcellularLocation>
</comment>
<keyword evidence="9" id="KW-0472">Membrane</keyword>
<gene>
    <name evidence="12" type="ORF">HNQ61_002087</name>
</gene>
<keyword evidence="8" id="KW-1133">Transmembrane helix</keyword>
<comment type="similarity">
    <text evidence="2">Belongs to the TonB family.</text>
</comment>
<keyword evidence="3" id="KW-0813">Transport</keyword>
<keyword evidence="4" id="KW-1003">Cell membrane</keyword>
<evidence type="ECO:0000256" key="9">
    <source>
        <dbReference type="ARBA" id="ARBA00023136"/>
    </source>
</evidence>
<dbReference type="InterPro" id="IPR051045">
    <property type="entry name" value="TonB-dependent_transducer"/>
</dbReference>
<dbReference type="AlphaFoldDB" id="A0A841GXJ2"/>
<feature type="chain" id="PRO_5032945849" evidence="10">
    <location>
        <begin position="22"/>
        <end position="286"/>
    </location>
</feature>
<evidence type="ECO:0000259" key="11">
    <source>
        <dbReference type="PROSITE" id="PS52015"/>
    </source>
</evidence>
<organism evidence="12 13">
    <name type="scientific">Longimicrobium terrae</name>
    <dbReference type="NCBI Taxonomy" id="1639882"/>
    <lineage>
        <taxon>Bacteria</taxon>
        <taxon>Pseudomonadati</taxon>
        <taxon>Gemmatimonadota</taxon>
        <taxon>Longimicrobiia</taxon>
        <taxon>Longimicrobiales</taxon>
        <taxon>Longimicrobiaceae</taxon>
        <taxon>Longimicrobium</taxon>
    </lineage>
</organism>
<dbReference type="NCBIfam" id="TIGR01352">
    <property type="entry name" value="tonB_Cterm"/>
    <property type="match status" value="1"/>
</dbReference>
<comment type="caution">
    <text evidence="12">The sequence shown here is derived from an EMBL/GenBank/DDBJ whole genome shotgun (WGS) entry which is preliminary data.</text>
</comment>
<dbReference type="PANTHER" id="PTHR33446:SF2">
    <property type="entry name" value="PROTEIN TONB"/>
    <property type="match status" value="1"/>
</dbReference>
<dbReference type="PANTHER" id="PTHR33446">
    <property type="entry name" value="PROTEIN TONB-RELATED"/>
    <property type="match status" value="1"/>
</dbReference>
<dbReference type="Pfam" id="PF03544">
    <property type="entry name" value="TonB_C"/>
    <property type="match status" value="1"/>
</dbReference>
<reference evidence="12 13" key="1">
    <citation type="submission" date="2020-08" db="EMBL/GenBank/DDBJ databases">
        <title>Genomic Encyclopedia of Type Strains, Phase IV (KMG-IV): sequencing the most valuable type-strain genomes for metagenomic binning, comparative biology and taxonomic classification.</title>
        <authorList>
            <person name="Goeker M."/>
        </authorList>
    </citation>
    <scope>NUCLEOTIDE SEQUENCE [LARGE SCALE GENOMIC DNA]</scope>
    <source>
        <strain evidence="12 13">DSM 29007</strain>
    </source>
</reference>
<dbReference type="GO" id="GO:0098797">
    <property type="term" value="C:plasma membrane protein complex"/>
    <property type="evidence" value="ECO:0007669"/>
    <property type="project" value="TreeGrafter"/>
</dbReference>
<name>A0A841GXJ2_9BACT</name>
<dbReference type="InterPro" id="IPR037682">
    <property type="entry name" value="TonB_C"/>
</dbReference>
<dbReference type="SUPFAM" id="SSF74653">
    <property type="entry name" value="TolA/TonB C-terminal domain"/>
    <property type="match status" value="1"/>
</dbReference>
<feature type="signal peptide" evidence="10">
    <location>
        <begin position="1"/>
        <end position="21"/>
    </location>
</feature>
<dbReference type="GO" id="GO:0015031">
    <property type="term" value="P:protein transport"/>
    <property type="evidence" value="ECO:0007669"/>
    <property type="project" value="UniProtKB-KW"/>
</dbReference>
<dbReference type="PROSITE" id="PS52015">
    <property type="entry name" value="TONB_CTD"/>
    <property type="match status" value="1"/>
</dbReference>
<keyword evidence="10" id="KW-0732">Signal</keyword>
<keyword evidence="7" id="KW-0653">Protein transport</keyword>
<evidence type="ECO:0000313" key="13">
    <source>
        <dbReference type="Proteomes" id="UP000582837"/>
    </source>
</evidence>
<accession>A0A841GXJ2</accession>
<evidence type="ECO:0000256" key="1">
    <source>
        <dbReference type="ARBA" id="ARBA00004383"/>
    </source>
</evidence>
<protein>
    <submittedName>
        <fullName evidence="12">TonB family protein</fullName>
    </submittedName>
</protein>
<evidence type="ECO:0000256" key="5">
    <source>
        <dbReference type="ARBA" id="ARBA00022519"/>
    </source>
</evidence>
<dbReference type="InterPro" id="IPR006260">
    <property type="entry name" value="TonB/TolA_C"/>
</dbReference>
<keyword evidence="5" id="KW-0997">Cell inner membrane</keyword>
<sequence>MKPRFTLLAAALAAGSLSACAVARGAPADNPRLAQLYEQDQADRTGTTVLGPEVDRRDAERRREARALLDSSRVRTAADHYHAAMVFQHGSDSTDFRLAHELAKRGEEMGNDRARWLAAASLDRWLLSTGQPQRYGTQYLEQGGRTYLQPIDSTAVTDEERRRAGVETLDGIRARLARVNGTAEGSLAPPPARAEADEGPRVELVGTVADLARQVRYPEAARAAGITGRVRVQLTVQPDGTVGEIFVVDGLGHGVDEEVLRVMRAARFTNLTGEPHEIRMVIPVAP</sequence>
<dbReference type="PROSITE" id="PS51257">
    <property type="entry name" value="PROKAR_LIPOPROTEIN"/>
    <property type="match status" value="1"/>
</dbReference>
<proteinExistence type="inferred from homology"/>
<dbReference type="GO" id="GO:0031992">
    <property type="term" value="F:energy transducer activity"/>
    <property type="evidence" value="ECO:0007669"/>
    <property type="project" value="TreeGrafter"/>
</dbReference>
<evidence type="ECO:0000256" key="7">
    <source>
        <dbReference type="ARBA" id="ARBA00022927"/>
    </source>
</evidence>
<dbReference type="EMBL" id="JACHIA010000005">
    <property type="protein sequence ID" value="MBB6070466.1"/>
    <property type="molecule type" value="Genomic_DNA"/>
</dbReference>
<feature type="domain" description="TonB C-terminal" evidence="11">
    <location>
        <begin position="202"/>
        <end position="286"/>
    </location>
</feature>
<dbReference type="GO" id="GO:0055085">
    <property type="term" value="P:transmembrane transport"/>
    <property type="evidence" value="ECO:0007669"/>
    <property type="project" value="InterPro"/>
</dbReference>
<dbReference type="Proteomes" id="UP000582837">
    <property type="component" value="Unassembled WGS sequence"/>
</dbReference>
<evidence type="ECO:0000256" key="4">
    <source>
        <dbReference type="ARBA" id="ARBA00022475"/>
    </source>
</evidence>
<evidence type="ECO:0000256" key="2">
    <source>
        <dbReference type="ARBA" id="ARBA00006555"/>
    </source>
</evidence>
<dbReference type="Gene3D" id="3.30.1150.10">
    <property type="match status" value="1"/>
</dbReference>
<evidence type="ECO:0000256" key="8">
    <source>
        <dbReference type="ARBA" id="ARBA00022989"/>
    </source>
</evidence>
<evidence type="ECO:0000256" key="6">
    <source>
        <dbReference type="ARBA" id="ARBA00022692"/>
    </source>
</evidence>
<keyword evidence="6" id="KW-0812">Transmembrane</keyword>
<evidence type="ECO:0000256" key="10">
    <source>
        <dbReference type="SAM" id="SignalP"/>
    </source>
</evidence>
<evidence type="ECO:0000256" key="3">
    <source>
        <dbReference type="ARBA" id="ARBA00022448"/>
    </source>
</evidence>
<evidence type="ECO:0000313" key="12">
    <source>
        <dbReference type="EMBL" id="MBB6070466.1"/>
    </source>
</evidence>
<dbReference type="RefSeq" id="WP_170034266.1">
    <property type="nucleotide sequence ID" value="NZ_JABDTL010000001.1"/>
</dbReference>